<dbReference type="Proteomes" id="UP001597549">
    <property type="component" value="Unassembled WGS sequence"/>
</dbReference>
<accession>A0ABW5ZAE5</accession>
<name>A0ABW5ZAE5_9FLAO</name>
<feature type="region of interest" description="Disordered" evidence="1">
    <location>
        <begin position="64"/>
        <end position="84"/>
    </location>
</feature>
<gene>
    <name evidence="2" type="ORF">ACFSX9_10625</name>
</gene>
<protein>
    <submittedName>
        <fullName evidence="2">Uncharacterized protein</fullName>
    </submittedName>
</protein>
<sequence>MGSGVDFEIHVVNKAGVEVGIFGSDGFMNKHRLSGDDVNVPDSVNQRLKGIAIDEMRKAGRISSKGEDNIKGDNWKRPRLKGCN</sequence>
<dbReference type="EMBL" id="JBHUOL010000018">
    <property type="protein sequence ID" value="MFD2909188.1"/>
    <property type="molecule type" value="Genomic_DNA"/>
</dbReference>
<evidence type="ECO:0000313" key="3">
    <source>
        <dbReference type="Proteomes" id="UP001597549"/>
    </source>
</evidence>
<feature type="compositionally biased region" description="Basic and acidic residues" evidence="1">
    <location>
        <begin position="64"/>
        <end position="76"/>
    </location>
</feature>
<evidence type="ECO:0000256" key="1">
    <source>
        <dbReference type="SAM" id="MobiDB-lite"/>
    </source>
</evidence>
<dbReference type="RefSeq" id="WP_379807461.1">
    <property type="nucleotide sequence ID" value="NZ_JBHUOL010000018.1"/>
</dbReference>
<reference evidence="3" key="1">
    <citation type="journal article" date="2019" name="Int. J. Syst. Evol. Microbiol.">
        <title>The Global Catalogue of Microorganisms (GCM) 10K type strain sequencing project: providing services to taxonomists for standard genome sequencing and annotation.</title>
        <authorList>
            <consortium name="The Broad Institute Genomics Platform"/>
            <consortium name="The Broad Institute Genome Sequencing Center for Infectious Disease"/>
            <person name="Wu L."/>
            <person name="Ma J."/>
        </authorList>
    </citation>
    <scope>NUCLEOTIDE SEQUENCE [LARGE SCALE GENOMIC DNA]</scope>
    <source>
        <strain evidence="3">KCTC 52644</strain>
    </source>
</reference>
<comment type="caution">
    <text evidence="2">The sequence shown here is derived from an EMBL/GenBank/DDBJ whole genome shotgun (WGS) entry which is preliminary data.</text>
</comment>
<keyword evidence="3" id="KW-1185">Reference proteome</keyword>
<proteinExistence type="predicted"/>
<evidence type="ECO:0000313" key="2">
    <source>
        <dbReference type="EMBL" id="MFD2909188.1"/>
    </source>
</evidence>
<organism evidence="2 3">
    <name type="scientific">Flavobacterium ardleyense</name>
    <dbReference type="NCBI Taxonomy" id="2038737"/>
    <lineage>
        <taxon>Bacteria</taxon>
        <taxon>Pseudomonadati</taxon>
        <taxon>Bacteroidota</taxon>
        <taxon>Flavobacteriia</taxon>
        <taxon>Flavobacteriales</taxon>
        <taxon>Flavobacteriaceae</taxon>
        <taxon>Flavobacterium</taxon>
    </lineage>
</organism>